<dbReference type="PANTHER" id="PTHR23513">
    <property type="entry name" value="INTEGRAL MEMBRANE EFFLUX PROTEIN-RELATED"/>
    <property type="match status" value="1"/>
</dbReference>
<keyword evidence="9" id="KW-1185">Reference proteome</keyword>
<dbReference type="SUPFAM" id="SSF103473">
    <property type="entry name" value="MFS general substrate transporter"/>
    <property type="match status" value="1"/>
</dbReference>
<dbReference type="EMBL" id="SIXH01000011">
    <property type="protein sequence ID" value="TBO61210.1"/>
    <property type="molecule type" value="Genomic_DNA"/>
</dbReference>
<name>A0A4Q9I397_STRKA</name>
<comment type="caution">
    <text evidence="8">The sequence shown here is derived from an EMBL/GenBank/DDBJ whole genome shotgun (WGS) entry which is preliminary data.</text>
</comment>
<keyword evidence="4 7" id="KW-1133">Transmembrane helix</keyword>
<evidence type="ECO:0000256" key="4">
    <source>
        <dbReference type="ARBA" id="ARBA00022989"/>
    </source>
</evidence>
<evidence type="ECO:0000256" key="7">
    <source>
        <dbReference type="SAM" id="Phobius"/>
    </source>
</evidence>
<feature type="transmembrane region" description="Helical" evidence="7">
    <location>
        <begin position="104"/>
        <end position="126"/>
    </location>
</feature>
<organism evidence="8 9">
    <name type="scientific">Streptomyces kasugaensis</name>
    <dbReference type="NCBI Taxonomy" id="1946"/>
    <lineage>
        <taxon>Bacteria</taxon>
        <taxon>Bacillati</taxon>
        <taxon>Actinomycetota</taxon>
        <taxon>Actinomycetes</taxon>
        <taxon>Kitasatosporales</taxon>
        <taxon>Streptomycetaceae</taxon>
        <taxon>Streptomyces</taxon>
    </lineage>
</organism>
<feature type="transmembrane region" description="Helical" evidence="7">
    <location>
        <begin position="170"/>
        <end position="189"/>
    </location>
</feature>
<dbReference type="PANTHER" id="PTHR23513:SF11">
    <property type="entry name" value="STAPHYLOFERRIN A TRANSPORTER"/>
    <property type="match status" value="1"/>
</dbReference>
<evidence type="ECO:0000313" key="8">
    <source>
        <dbReference type="EMBL" id="TBO61210.1"/>
    </source>
</evidence>
<accession>A0A4Q9I397</accession>
<feature type="transmembrane region" description="Helical" evidence="7">
    <location>
        <begin position="71"/>
        <end position="92"/>
    </location>
</feature>
<dbReference type="GO" id="GO:0022857">
    <property type="term" value="F:transmembrane transporter activity"/>
    <property type="evidence" value="ECO:0007669"/>
    <property type="project" value="InterPro"/>
</dbReference>
<keyword evidence="2" id="KW-1003">Cell membrane</keyword>
<dbReference type="GO" id="GO:0005886">
    <property type="term" value="C:plasma membrane"/>
    <property type="evidence" value="ECO:0007669"/>
    <property type="project" value="UniProtKB-SubCell"/>
</dbReference>
<keyword evidence="3 7" id="KW-0812">Transmembrane</keyword>
<proteinExistence type="predicted"/>
<reference evidence="8 9" key="1">
    <citation type="submission" date="2019-02" db="EMBL/GenBank/DDBJ databases">
        <title>Draft Genome Sequence of Streptomyces sp. AM-2504, identified by 16S rRNA comparative analysis as a Streptomyces Kasugaensis strain.</title>
        <authorList>
            <person name="Napolioni V."/>
            <person name="Giuliodori A.M."/>
            <person name="Spurio R."/>
            <person name="Fabbretti A."/>
        </authorList>
    </citation>
    <scope>NUCLEOTIDE SEQUENCE [LARGE SCALE GENOMIC DNA]</scope>
    <source>
        <strain evidence="8 9">AM-2504</strain>
    </source>
</reference>
<feature type="region of interest" description="Disordered" evidence="6">
    <location>
        <begin position="190"/>
        <end position="221"/>
    </location>
</feature>
<evidence type="ECO:0000256" key="6">
    <source>
        <dbReference type="SAM" id="MobiDB-lite"/>
    </source>
</evidence>
<keyword evidence="5 7" id="KW-0472">Membrane</keyword>
<dbReference type="InterPro" id="IPR036259">
    <property type="entry name" value="MFS_trans_sf"/>
</dbReference>
<dbReference type="Gene3D" id="1.20.1250.20">
    <property type="entry name" value="MFS general substrate transporter like domains"/>
    <property type="match status" value="1"/>
</dbReference>
<dbReference type="InterPro" id="IPR011701">
    <property type="entry name" value="MFS"/>
</dbReference>
<protein>
    <submittedName>
        <fullName evidence="8">MFS transporter</fullName>
    </submittedName>
</protein>
<evidence type="ECO:0000256" key="2">
    <source>
        <dbReference type="ARBA" id="ARBA00022475"/>
    </source>
</evidence>
<feature type="transmembrane region" description="Helical" evidence="7">
    <location>
        <begin position="146"/>
        <end position="164"/>
    </location>
</feature>
<evidence type="ECO:0000313" key="9">
    <source>
        <dbReference type="Proteomes" id="UP000292452"/>
    </source>
</evidence>
<dbReference type="Pfam" id="PF07690">
    <property type="entry name" value="MFS_1"/>
    <property type="match status" value="1"/>
</dbReference>
<feature type="compositionally biased region" description="Basic and acidic residues" evidence="6">
    <location>
        <begin position="197"/>
        <end position="221"/>
    </location>
</feature>
<evidence type="ECO:0000256" key="5">
    <source>
        <dbReference type="ARBA" id="ARBA00023136"/>
    </source>
</evidence>
<dbReference type="AlphaFoldDB" id="A0A4Q9I397"/>
<feature type="region of interest" description="Disordered" evidence="6">
    <location>
        <begin position="1"/>
        <end position="27"/>
    </location>
</feature>
<sequence length="221" mass="22181">MTGGSRCSPPPAPFRSSATPSPGSPSPSPYYRCRGAIPGRLSLVPACQALPQLVFVLVGGLIADRMSRSRLMIAADLVGAAAYAGPAAMVLTGHTPLSAMCAPAVPAGVATALFVPATDGVVPLIVPAERLQHANGMLRVGPNSSILLGLALSGVTVAFVGTGWAPAGCAALVVLATAATLFSPQVRGLRAPASRTGPREGRQGGMDAREPCGQGHRDAGE</sequence>
<evidence type="ECO:0000256" key="3">
    <source>
        <dbReference type="ARBA" id="ARBA00022692"/>
    </source>
</evidence>
<dbReference type="Proteomes" id="UP000292452">
    <property type="component" value="Unassembled WGS sequence"/>
</dbReference>
<gene>
    <name evidence="8" type="ORF">EYS09_02225</name>
</gene>
<evidence type="ECO:0000256" key="1">
    <source>
        <dbReference type="ARBA" id="ARBA00004651"/>
    </source>
</evidence>
<comment type="subcellular location">
    <subcellularLocation>
        <location evidence="1">Cell membrane</location>
        <topology evidence="1">Multi-pass membrane protein</topology>
    </subcellularLocation>
</comment>